<evidence type="ECO:0000313" key="4">
    <source>
        <dbReference type="Proteomes" id="UP001219525"/>
    </source>
</evidence>
<gene>
    <name evidence="3" type="ORF">GGX14DRAFT_604855</name>
</gene>
<feature type="region of interest" description="Disordered" evidence="1">
    <location>
        <begin position="306"/>
        <end position="330"/>
    </location>
</feature>
<keyword evidence="4" id="KW-1185">Reference proteome</keyword>
<proteinExistence type="predicted"/>
<evidence type="ECO:0000256" key="1">
    <source>
        <dbReference type="SAM" id="MobiDB-lite"/>
    </source>
</evidence>
<sequence>MTGPFPHLLERPYYMTGSEGGAALLQGAHPRQPLVRKYPVAQLLWGSGPDCRGPHHATGPYKYSSAAAVSTIQSGPLGKQLQSWIRSIKDPGGTYNMESCDTTEIAYNDRYLLHDYRSKYIDHPALVFRHGASDIVLSAQHRLCRKLCDLLLSPPVVKLEYADYARYDLIDVASVLNTVCNAVYLQYQAARSEAPFVAGNAKDTPIRDTDTPSKSIFLDVPGPSWRHRVNLSHADDITDIFTKATVMLAFTVIVLLCPVAGRSSNAMDDNIADIFTKATVVLAFTVIVFLCSRFLLRRAAAPIQSERSANQEQSTVTLQPHIPLSPRGQS</sequence>
<protein>
    <submittedName>
        <fullName evidence="3">Uncharacterized protein</fullName>
    </submittedName>
</protein>
<name>A0AAD6YIM3_9AGAR</name>
<comment type="caution">
    <text evidence="3">The sequence shown here is derived from an EMBL/GenBank/DDBJ whole genome shotgun (WGS) entry which is preliminary data.</text>
</comment>
<feature type="compositionally biased region" description="Polar residues" evidence="1">
    <location>
        <begin position="306"/>
        <end position="318"/>
    </location>
</feature>
<feature type="transmembrane region" description="Helical" evidence="2">
    <location>
        <begin position="240"/>
        <end position="262"/>
    </location>
</feature>
<keyword evidence="2" id="KW-0812">Transmembrane</keyword>
<evidence type="ECO:0000256" key="2">
    <source>
        <dbReference type="SAM" id="Phobius"/>
    </source>
</evidence>
<dbReference type="EMBL" id="JARJCW010000015">
    <property type="protein sequence ID" value="KAJ7216473.1"/>
    <property type="molecule type" value="Genomic_DNA"/>
</dbReference>
<accession>A0AAD6YIM3</accession>
<dbReference type="AlphaFoldDB" id="A0AAD6YIM3"/>
<evidence type="ECO:0000313" key="3">
    <source>
        <dbReference type="EMBL" id="KAJ7216473.1"/>
    </source>
</evidence>
<reference evidence="3" key="1">
    <citation type="submission" date="2023-03" db="EMBL/GenBank/DDBJ databases">
        <title>Massive genome expansion in bonnet fungi (Mycena s.s.) driven by repeated elements and novel gene families across ecological guilds.</title>
        <authorList>
            <consortium name="Lawrence Berkeley National Laboratory"/>
            <person name="Harder C.B."/>
            <person name="Miyauchi S."/>
            <person name="Viragh M."/>
            <person name="Kuo A."/>
            <person name="Thoen E."/>
            <person name="Andreopoulos B."/>
            <person name="Lu D."/>
            <person name="Skrede I."/>
            <person name="Drula E."/>
            <person name="Henrissat B."/>
            <person name="Morin E."/>
            <person name="Kohler A."/>
            <person name="Barry K."/>
            <person name="LaButti K."/>
            <person name="Morin E."/>
            <person name="Salamov A."/>
            <person name="Lipzen A."/>
            <person name="Mereny Z."/>
            <person name="Hegedus B."/>
            <person name="Baldrian P."/>
            <person name="Stursova M."/>
            <person name="Weitz H."/>
            <person name="Taylor A."/>
            <person name="Grigoriev I.V."/>
            <person name="Nagy L.G."/>
            <person name="Martin F."/>
            <person name="Kauserud H."/>
        </authorList>
    </citation>
    <scope>NUCLEOTIDE SEQUENCE</scope>
    <source>
        <strain evidence="3">9144</strain>
    </source>
</reference>
<keyword evidence="2" id="KW-0472">Membrane</keyword>
<keyword evidence="2" id="KW-1133">Transmembrane helix</keyword>
<organism evidence="3 4">
    <name type="scientific">Mycena pura</name>
    <dbReference type="NCBI Taxonomy" id="153505"/>
    <lineage>
        <taxon>Eukaryota</taxon>
        <taxon>Fungi</taxon>
        <taxon>Dikarya</taxon>
        <taxon>Basidiomycota</taxon>
        <taxon>Agaricomycotina</taxon>
        <taxon>Agaricomycetes</taxon>
        <taxon>Agaricomycetidae</taxon>
        <taxon>Agaricales</taxon>
        <taxon>Marasmiineae</taxon>
        <taxon>Mycenaceae</taxon>
        <taxon>Mycena</taxon>
    </lineage>
</organism>
<feature type="transmembrane region" description="Helical" evidence="2">
    <location>
        <begin position="274"/>
        <end position="296"/>
    </location>
</feature>
<dbReference type="Proteomes" id="UP001219525">
    <property type="component" value="Unassembled WGS sequence"/>
</dbReference>